<evidence type="ECO:0000313" key="3">
    <source>
        <dbReference type="Proteomes" id="UP000746471"/>
    </source>
</evidence>
<dbReference type="SUPFAM" id="SSF109604">
    <property type="entry name" value="HD-domain/PDEase-like"/>
    <property type="match status" value="1"/>
</dbReference>
<reference evidence="2 3" key="1">
    <citation type="submission" date="2021-05" db="EMBL/GenBank/DDBJ databases">
        <title>Fusibacter ferrireducens sp. nov., an anaerobic, sulfur- and Fe-reducing bacterium isolated from the mangrove sediment.</title>
        <authorList>
            <person name="Qiu D."/>
        </authorList>
    </citation>
    <scope>NUCLEOTIDE SEQUENCE [LARGE SCALE GENOMIC DNA]</scope>
    <source>
        <strain evidence="2 3">DSM 12116</strain>
    </source>
</reference>
<dbReference type="RefSeq" id="WP_213235897.1">
    <property type="nucleotide sequence ID" value="NZ_JAHBCL010000007.1"/>
</dbReference>
<name>A0ABS5PM29_9FIRM</name>
<dbReference type="Gene3D" id="1.10.3210.10">
    <property type="entry name" value="Hypothetical protein af1432"/>
    <property type="match status" value="1"/>
</dbReference>
<feature type="domain" description="HDOD" evidence="1">
    <location>
        <begin position="135"/>
        <end position="323"/>
    </location>
</feature>
<protein>
    <submittedName>
        <fullName evidence="2">HDOD domain-containing protein</fullName>
    </submittedName>
</protein>
<proteinExistence type="predicted"/>
<sequence length="385" mass="44059">MKKIMLISKDVAFFGKFERRFNPEHYALKWVEHIEASYLPLEAENFNTVIVDIANQDENEQYLKFLQKHYPKIIRINIENHQYGMAFKGNAHAQMSWRKNQDISELVLMVLKLIEIDERINNAELLNLVSNLRHLPTLPKIYNVLTGLIENNASVDAISTRLEEDPAIATNVLKLANSAFYNAKTGSVRQAIMYIGLNNVKNIILTNAVFDNNGLDPEFKEVHWRHVNYANKILNALYIEVLGKKLNNNISAAGLLHDVGNIVLMCNFPQLLRDILKQSSDHEIYLVEKDQIGFSHEELGGHLLDLWGLPIPVIEAALYHHDPMNENIVNCELIMSMHIADYYAWKIVGVDDADLSLNALVFSEMGIPKSVFDAFYEQFKQRDVG</sequence>
<dbReference type="InterPro" id="IPR052340">
    <property type="entry name" value="RNase_Y/CdgJ"/>
</dbReference>
<dbReference type="EMBL" id="JAHBCL010000007">
    <property type="protein sequence ID" value="MBS7526113.1"/>
    <property type="molecule type" value="Genomic_DNA"/>
</dbReference>
<dbReference type="Pfam" id="PF08668">
    <property type="entry name" value="HDOD"/>
    <property type="match status" value="1"/>
</dbReference>
<keyword evidence="3" id="KW-1185">Reference proteome</keyword>
<evidence type="ECO:0000313" key="2">
    <source>
        <dbReference type="EMBL" id="MBS7526113.1"/>
    </source>
</evidence>
<evidence type="ECO:0000259" key="1">
    <source>
        <dbReference type="PROSITE" id="PS51833"/>
    </source>
</evidence>
<dbReference type="PROSITE" id="PS51833">
    <property type="entry name" value="HDOD"/>
    <property type="match status" value="1"/>
</dbReference>
<gene>
    <name evidence="2" type="ORF">KHM83_05455</name>
</gene>
<dbReference type="InterPro" id="IPR013976">
    <property type="entry name" value="HDOD"/>
</dbReference>
<accession>A0ABS5PM29</accession>
<comment type="caution">
    <text evidence="2">The sequence shown here is derived from an EMBL/GenBank/DDBJ whole genome shotgun (WGS) entry which is preliminary data.</text>
</comment>
<dbReference type="PANTHER" id="PTHR33525:SF3">
    <property type="entry name" value="RIBONUCLEASE Y"/>
    <property type="match status" value="1"/>
</dbReference>
<dbReference type="PANTHER" id="PTHR33525">
    <property type="match status" value="1"/>
</dbReference>
<dbReference type="Proteomes" id="UP000746471">
    <property type="component" value="Unassembled WGS sequence"/>
</dbReference>
<organism evidence="2 3">
    <name type="scientific">Fusibacter paucivorans</name>
    <dbReference type="NCBI Taxonomy" id="76009"/>
    <lineage>
        <taxon>Bacteria</taxon>
        <taxon>Bacillati</taxon>
        <taxon>Bacillota</taxon>
        <taxon>Clostridia</taxon>
        <taxon>Eubacteriales</taxon>
        <taxon>Eubacteriales Family XII. Incertae Sedis</taxon>
        <taxon>Fusibacter</taxon>
    </lineage>
</organism>